<organism evidence="1 2">
    <name type="scientific">Anaerococcus octavius</name>
    <dbReference type="NCBI Taxonomy" id="54007"/>
    <lineage>
        <taxon>Bacteria</taxon>
        <taxon>Bacillati</taxon>
        <taxon>Bacillota</taxon>
        <taxon>Tissierellia</taxon>
        <taxon>Tissierellales</taxon>
        <taxon>Peptoniphilaceae</taxon>
        <taxon>Anaerococcus</taxon>
    </lineage>
</organism>
<name>A0A380WVI0_9FIRM</name>
<evidence type="ECO:0000313" key="1">
    <source>
        <dbReference type="EMBL" id="SUU92202.1"/>
    </source>
</evidence>
<dbReference type="RefSeq" id="WP_115595084.1">
    <property type="nucleotide sequence ID" value="NZ_UFTA01000002.1"/>
</dbReference>
<proteinExistence type="predicted"/>
<gene>
    <name evidence="1" type="ORF">NCTC9810_00527</name>
</gene>
<sequence length="137" mass="16287">MSIEQTRKEIKKYIKIKKEQEALSNQATYLEKIKNDIDQESIDPNFIKKVEDLDCRIKILNAEMYKDKVFIDTIESALQSLENDEIELLLNMHGNNKISKRQLANHLYTTKSTLYRRENRILEKIDSELSVIRELRE</sequence>
<reference evidence="1 2" key="1">
    <citation type="submission" date="2018-06" db="EMBL/GenBank/DDBJ databases">
        <authorList>
            <consortium name="Pathogen Informatics"/>
            <person name="Doyle S."/>
        </authorList>
    </citation>
    <scope>NUCLEOTIDE SEQUENCE [LARGE SCALE GENOMIC DNA]</scope>
    <source>
        <strain evidence="1 2">NCTC9810</strain>
    </source>
</reference>
<dbReference type="Proteomes" id="UP000255124">
    <property type="component" value="Unassembled WGS sequence"/>
</dbReference>
<evidence type="ECO:0000313" key="2">
    <source>
        <dbReference type="Proteomes" id="UP000255124"/>
    </source>
</evidence>
<dbReference type="AlphaFoldDB" id="A0A380WVI0"/>
<accession>A0A380WVI0</accession>
<dbReference type="EMBL" id="UFTA01000002">
    <property type="protein sequence ID" value="SUU92202.1"/>
    <property type="molecule type" value="Genomic_DNA"/>
</dbReference>
<protein>
    <submittedName>
        <fullName evidence="1">Uncharacterized protein</fullName>
    </submittedName>
</protein>